<evidence type="ECO:0000256" key="5">
    <source>
        <dbReference type="SAM" id="SignalP"/>
    </source>
</evidence>
<dbReference type="PROSITE" id="PS51257">
    <property type="entry name" value="PROKAR_LIPOPROTEIN"/>
    <property type="match status" value="1"/>
</dbReference>
<dbReference type="GO" id="GO:0006979">
    <property type="term" value="P:response to oxidative stress"/>
    <property type="evidence" value="ECO:0007669"/>
    <property type="project" value="InterPro"/>
</dbReference>
<proteinExistence type="inferred from homology"/>
<dbReference type="OrthoDB" id="9789406at2"/>
<dbReference type="GO" id="GO:0004601">
    <property type="term" value="F:peroxidase activity"/>
    <property type="evidence" value="ECO:0007669"/>
    <property type="project" value="UniProtKB-KW"/>
</dbReference>
<dbReference type="SUPFAM" id="SSF52833">
    <property type="entry name" value="Thioredoxin-like"/>
    <property type="match status" value="1"/>
</dbReference>
<feature type="domain" description="Thioredoxin" evidence="6">
    <location>
        <begin position="37"/>
        <end position="199"/>
    </location>
</feature>
<evidence type="ECO:0000313" key="8">
    <source>
        <dbReference type="Proteomes" id="UP000245535"/>
    </source>
</evidence>
<dbReference type="PROSITE" id="PS00460">
    <property type="entry name" value="GLUTATHIONE_PEROXID_1"/>
    <property type="match status" value="1"/>
</dbReference>
<protein>
    <recommendedName>
        <fullName evidence="4">Glutathione peroxidase</fullName>
    </recommendedName>
</protein>
<evidence type="ECO:0000256" key="1">
    <source>
        <dbReference type="ARBA" id="ARBA00006926"/>
    </source>
</evidence>
<dbReference type="PRINTS" id="PR01011">
    <property type="entry name" value="GLUTPROXDASE"/>
</dbReference>
<accession>A0A315ZEJ4</accession>
<dbReference type="EMBL" id="QGDO01000001">
    <property type="protein sequence ID" value="PWJ43951.1"/>
    <property type="molecule type" value="Genomic_DNA"/>
</dbReference>
<feature type="signal peptide" evidence="5">
    <location>
        <begin position="1"/>
        <end position="22"/>
    </location>
</feature>
<feature type="chain" id="PRO_5016317919" description="Glutathione peroxidase" evidence="5">
    <location>
        <begin position="23"/>
        <end position="199"/>
    </location>
</feature>
<organism evidence="7 8">
    <name type="scientific">Sediminitomix flava</name>
    <dbReference type="NCBI Taxonomy" id="379075"/>
    <lineage>
        <taxon>Bacteria</taxon>
        <taxon>Pseudomonadati</taxon>
        <taxon>Bacteroidota</taxon>
        <taxon>Cytophagia</taxon>
        <taxon>Cytophagales</taxon>
        <taxon>Flammeovirgaceae</taxon>
        <taxon>Sediminitomix</taxon>
    </lineage>
</organism>
<dbReference type="PROSITE" id="PS51355">
    <property type="entry name" value="GLUTATHIONE_PEROXID_3"/>
    <property type="match status" value="1"/>
</dbReference>
<evidence type="ECO:0000313" key="7">
    <source>
        <dbReference type="EMBL" id="PWJ43951.1"/>
    </source>
</evidence>
<reference evidence="7 8" key="1">
    <citation type="submission" date="2018-03" db="EMBL/GenBank/DDBJ databases">
        <title>Genomic Encyclopedia of Archaeal and Bacterial Type Strains, Phase II (KMG-II): from individual species to whole genera.</title>
        <authorList>
            <person name="Goeker M."/>
        </authorList>
    </citation>
    <scope>NUCLEOTIDE SEQUENCE [LARGE SCALE GENOMIC DNA]</scope>
    <source>
        <strain evidence="7 8">DSM 28229</strain>
    </source>
</reference>
<keyword evidence="8" id="KW-1185">Reference proteome</keyword>
<keyword evidence="3 4" id="KW-0560">Oxidoreductase</keyword>
<name>A0A315ZEJ4_SEDFL</name>
<dbReference type="RefSeq" id="WP_109615476.1">
    <property type="nucleotide sequence ID" value="NZ_QGDO01000001.1"/>
</dbReference>
<comment type="caution">
    <text evidence="7">The sequence shown here is derived from an EMBL/GenBank/DDBJ whole genome shotgun (WGS) entry which is preliminary data.</text>
</comment>
<dbReference type="InterPro" id="IPR036249">
    <property type="entry name" value="Thioredoxin-like_sf"/>
</dbReference>
<dbReference type="InterPro" id="IPR013766">
    <property type="entry name" value="Thioredoxin_domain"/>
</dbReference>
<sequence length="199" mass="22556">MKSIYTLLTFCFLLIGFTSCFKGAKQAPEEMESTSSVNESAAFYDFKMPSLDGEEIDFERYKGKKVLLVNVASKCGYTPQYTELQKLHEQYGEKVAILGFPANNFGKQEPGTNEEIGAFCQKNYGVSFQMFSKVSVAGDDKVELYQWLSDKTQNGWNDQEPKWNFTKYVIDENGKLTHYFESGVAPMDEKLLTALDVKS</sequence>
<dbReference type="PROSITE" id="PS51352">
    <property type="entry name" value="THIOREDOXIN_2"/>
    <property type="match status" value="1"/>
</dbReference>
<dbReference type="CDD" id="cd00340">
    <property type="entry name" value="GSH_Peroxidase"/>
    <property type="match status" value="1"/>
</dbReference>
<dbReference type="Proteomes" id="UP000245535">
    <property type="component" value="Unassembled WGS sequence"/>
</dbReference>
<keyword evidence="2 4" id="KW-0575">Peroxidase</keyword>
<dbReference type="Gene3D" id="3.40.30.10">
    <property type="entry name" value="Glutaredoxin"/>
    <property type="match status" value="1"/>
</dbReference>
<evidence type="ECO:0000256" key="2">
    <source>
        <dbReference type="ARBA" id="ARBA00022559"/>
    </source>
</evidence>
<evidence type="ECO:0000256" key="3">
    <source>
        <dbReference type="ARBA" id="ARBA00023002"/>
    </source>
</evidence>
<dbReference type="AlphaFoldDB" id="A0A315ZEJ4"/>
<dbReference type="PANTHER" id="PTHR11592:SF134">
    <property type="entry name" value="PHOSPHOLIPID HYDROPEROXIDE GLUTATHIONE PEROXIDASE"/>
    <property type="match status" value="1"/>
</dbReference>
<dbReference type="InterPro" id="IPR029759">
    <property type="entry name" value="GPX_AS"/>
</dbReference>
<keyword evidence="5" id="KW-0732">Signal</keyword>
<evidence type="ECO:0000256" key="4">
    <source>
        <dbReference type="RuleBase" id="RU000499"/>
    </source>
</evidence>
<dbReference type="InterPro" id="IPR000889">
    <property type="entry name" value="Glutathione_peroxidase"/>
</dbReference>
<dbReference type="Pfam" id="PF00255">
    <property type="entry name" value="GSHPx"/>
    <property type="match status" value="1"/>
</dbReference>
<comment type="similarity">
    <text evidence="1 4">Belongs to the glutathione peroxidase family.</text>
</comment>
<dbReference type="PANTHER" id="PTHR11592">
    <property type="entry name" value="GLUTATHIONE PEROXIDASE"/>
    <property type="match status" value="1"/>
</dbReference>
<gene>
    <name evidence="7" type="ORF">BC781_101301</name>
</gene>
<evidence type="ECO:0000259" key="6">
    <source>
        <dbReference type="PROSITE" id="PS51352"/>
    </source>
</evidence>